<dbReference type="Proteomes" id="UP001153714">
    <property type="component" value="Chromosome 2"/>
</dbReference>
<evidence type="ECO:0000256" key="7">
    <source>
        <dbReference type="ARBA" id="ARBA00022892"/>
    </source>
</evidence>
<evidence type="ECO:0000313" key="14">
    <source>
        <dbReference type="Proteomes" id="UP001153714"/>
    </source>
</evidence>
<feature type="compositionally biased region" description="Pro residues" evidence="11">
    <location>
        <begin position="858"/>
        <end position="883"/>
    </location>
</feature>
<dbReference type="OrthoDB" id="542917at2759"/>
<dbReference type="AlphaFoldDB" id="A0A9N9WCE2"/>
<dbReference type="PROSITE" id="PS50082">
    <property type="entry name" value="WD_REPEATS_2"/>
    <property type="match status" value="2"/>
</dbReference>
<organism evidence="13 14">
    <name type="scientific">Diatraea saccharalis</name>
    <name type="common">sugarcane borer</name>
    <dbReference type="NCBI Taxonomy" id="40085"/>
    <lineage>
        <taxon>Eukaryota</taxon>
        <taxon>Metazoa</taxon>
        <taxon>Ecdysozoa</taxon>
        <taxon>Arthropoda</taxon>
        <taxon>Hexapoda</taxon>
        <taxon>Insecta</taxon>
        <taxon>Pterygota</taxon>
        <taxon>Neoptera</taxon>
        <taxon>Endopterygota</taxon>
        <taxon>Lepidoptera</taxon>
        <taxon>Glossata</taxon>
        <taxon>Ditrysia</taxon>
        <taxon>Pyraloidea</taxon>
        <taxon>Crambidae</taxon>
        <taxon>Crambinae</taxon>
        <taxon>Diatraea</taxon>
    </lineage>
</organism>
<evidence type="ECO:0000313" key="13">
    <source>
        <dbReference type="EMBL" id="CAG9788964.1"/>
    </source>
</evidence>
<evidence type="ECO:0000256" key="3">
    <source>
        <dbReference type="ARBA" id="ARBA00022448"/>
    </source>
</evidence>
<dbReference type="SMART" id="SM00320">
    <property type="entry name" value="WD40"/>
    <property type="match status" value="5"/>
</dbReference>
<evidence type="ECO:0000256" key="9">
    <source>
        <dbReference type="PROSITE-ProRule" id="PRU00221"/>
    </source>
</evidence>
<dbReference type="Gene3D" id="1.25.40.1030">
    <property type="match status" value="1"/>
</dbReference>
<dbReference type="PROSITE" id="PS50294">
    <property type="entry name" value="WD_REPEATS_REGION"/>
    <property type="match status" value="2"/>
</dbReference>
<dbReference type="Gene3D" id="2.130.10.10">
    <property type="entry name" value="YVTN repeat-like/Quinoprotein amine dehydrogenase"/>
    <property type="match status" value="1"/>
</dbReference>
<evidence type="ECO:0000256" key="4">
    <source>
        <dbReference type="ARBA" id="ARBA00022574"/>
    </source>
</evidence>
<feature type="compositionally biased region" description="Polar residues" evidence="11">
    <location>
        <begin position="887"/>
        <end position="896"/>
    </location>
</feature>
<dbReference type="Pfam" id="PF00400">
    <property type="entry name" value="WD40"/>
    <property type="match status" value="2"/>
</dbReference>
<keyword evidence="7" id="KW-0931">ER-Golgi transport</keyword>
<feature type="repeat" description="WD" evidence="9">
    <location>
        <begin position="109"/>
        <end position="151"/>
    </location>
</feature>
<dbReference type="EMBL" id="OU893333">
    <property type="protein sequence ID" value="CAG9788964.1"/>
    <property type="molecule type" value="Genomic_DNA"/>
</dbReference>
<dbReference type="Gene3D" id="1.20.940.10">
    <property type="entry name" value="Functional domain of the splicing factor Prp18"/>
    <property type="match status" value="1"/>
</dbReference>
<reference evidence="13" key="1">
    <citation type="submission" date="2021-12" db="EMBL/GenBank/DDBJ databases">
        <authorList>
            <person name="King R."/>
        </authorList>
    </citation>
    <scope>NUCLEOTIDE SEQUENCE</scope>
</reference>
<accession>A0A9N9WCE2</accession>
<dbReference type="GO" id="GO:0070971">
    <property type="term" value="C:endoplasmic reticulum exit site"/>
    <property type="evidence" value="ECO:0007669"/>
    <property type="project" value="TreeGrafter"/>
</dbReference>
<dbReference type="GO" id="GO:0005198">
    <property type="term" value="F:structural molecule activity"/>
    <property type="evidence" value="ECO:0007669"/>
    <property type="project" value="TreeGrafter"/>
</dbReference>
<dbReference type="GO" id="GO:0090110">
    <property type="term" value="P:COPII-coated vesicle cargo loading"/>
    <property type="evidence" value="ECO:0007669"/>
    <property type="project" value="TreeGrafter"/>
</dbReference>
<keyword evidence="10" id="KW-0175">Coiled coil</keyword>
<dbReference type="InterPro" id="IPR001680">
    <property type="entry name" value="WD40_rpt"/>
</dbReference>
<dbReference type="PROSITE" id="PS00678">
    <property type="entry name" value="WD_REPEATS_1"/>
    <property type="match status" value="1"/>
</dbReference>
<dbReference type="GO" id="GO:0015031">
    <property type="term" value="P:protein transport"/>
    <property type="evidence" value="ECO:0007669"/>
    <property type="project" value="UniProtKB-KW"/>
</dbReference>
<dbReference type="GO" id="GO:0030127">
    <property type="term" value="C:COPII vesicle coat"/>
    <property type="evidence" value="ECO:0007669"/>
    <property type="project" value="TreeGrafter"/>
</dbReference>
<evidence type="ECO:0000256" key="10">
    <source>
        <dbReference type="SAM" id="Coils"/>
    </source>
</evidence>
<comment type="subcellular location">
    <subcellularLocation>
        <location evidence="1">Endoplasmic reticulum</location>
    </subcellularLocation>
</comment>
<dbReference type="SUPFAM" id="SSF50978">
    <property type="entry name" value="WD40 repeat-like"/>
    <property type="match status" value="1"/>
</dbReference>
<evidence type="ECO:0000256" key="8">
    <source>
        <dbReference type="ARBA" id="ARBA00022927"/>
    </source>
</evidence>
<dbReference type="InterPro" id="IPR019775">
    <property type="entry name" value="WD40_repeat_CS"/>
</dbReference>
<feature type="region of interest" description="Disordered" evidence="11">
    <location>
        <begin position="784"/>
        <end position="898"/>
    </location>
</feature>
<dbReference type="InterPro" id="IPR024298">
    <property type="entry name" value="Sec16_Sec23-bd"/>
</dbReference>
<dbReference type="InterPro" id="IPR040251">
    <property type="entry name" value="SEC31-like"/>
</dbReference>
<feature type="compositionally biased region" description="Polar residues" evidence="11">
    <location>
        <begin position="784"/>
        <end position="818"/>
    </location>
</feature>
<sequence length="1226" mass="133256">MKLKELKRTVNPCWSPCEQYPVMLATGSAAQQVDASFSSTSLLELYGLNLEDPGLDLELKSSVETQHKFQKLVWSGAGVIVGGCDGGLLEFYSADKLLKNASDALLGSSTKHNGHVSALDINPYQKNLLASGASDSEIFIWDLNNTTQPMAPGNRSQPHDHVQGLAWNQQVQHILGSTFATRCVVWDLRKNEPIMKLSDSQSRTRWRALAWHPSVATQLCIASEDDLSPVIQLWDLRLAASPLATLEGHNKGVLSVSWSPHDATLLLSGGKDGRVLCWEPDHTAPGRAPIEVWSQPQWVYEVSWSGRVPGLLAAASFDQQLAVHTLLASSIPEQSSQSARSIMDSFGGAESFNQLPEVRAAPPAPRAPAPQPPKAPAWLRRPVAAKLSFGGKLLTFEKCPPEAGSQRLVYISQVVSEPELVERAAQLDSVLGSSLSNDPNASEQLAEYCRQRGDATSDQSERYTWFFLRANFLPSFRTEVLNLLGFKQDDIPSKFKNSVSAGDHAQPDLAALSRGESTETEAELSTDTSTDLSDAHTLIERKLANVDIGGPTVSNVVIPNGEDPTSMICRALVCGNLEEAVELCLEAKRVADALVIASLGSQDLLYRVQKYHLRQSGKDPVSLVAGSLLQSRWDTFVQAAAPSSWRHTLAALVTHTDADTLAHCCEMLGDKLSSESDSSLQEAASICYLCSMSADRLVSRWARVGRDAASLAALTERALLARRAAAARGRHLQEGSKLDAVLNEYAYRLAAQGCLQSALNSLEGSAHSELRQRLATALGLLQEQRQQPQVSQFNRNRTFSAQSNKRGSVPHTDNTYNTMPKPYEQKPWQQSSVPAASTFPPQNSFTSPLQPLQSQPLQPQPLQPQPLQPQPLQPQPLQPPPRPGSVGPQSGGLTSRSKYKVDPSVASAPLYNQYNFNNQSQSYGYNSPLPDQYNSSSVPNPSFTPVNNNLNTMNPMNPMNSVNAAPSNPVNLLNPGPLNPANQVNSAMNGGYYGQAPEQAIPAEPVKPVAPGWNDPPILSSKPKPKQEVPAQAPITHPLFGVEPPQHVPLTGPQYGQYPGQTYPGQQMPGQYPPQGMNQQYPQQQYPDQMNQAYQQQGRESPAVAAPPPVVKKPIPEQYSAMVNVFEYLRNECQNRATQPQMKRKLEDLQRKLESLYDLLRENRLSETALSTLQSCAMLASRGDTGGATAAASSLAAGAEFAAVASFLPALKGLLQLAGQMQIYAQ</sequence>
<comment type="similarity">
    <text evidence="2">Belongs to the WD repeat SEC31 family.</text>
</comment>
<keyword evidence="8" id="KW-0653">Protein transport</keyword>
<feature type="region of interest" description="Disordered" evidence="11">
    <location>
        <begin position="497"/>
        <end position="532"/>
    </location>
</feature>
<dbReference type="PANTHER" id="PTHR13923">
    <property type="entry name" value="SEC31-RELATED PROTEIN"/>
    <property type="match status" value="1"/>
</dbReference>
<evidence type="ECO:0000256" key="1">
    <source>
        <dbReference type="ARBA" id="ARBA00004240"/>
    </source>
</evidence>
<protein>
    <recommendedName>
        <fullName evidence="12">Sec16 Sec23-binding domain-containing protein</fullName>
    </recommendedName>
</protein>
<evidence type="ECO:0000256" key="11">
    <source>
        <dbReference type="SAM" id="MobiDB-lite"/>
    </source>
</evidence>
<feature type="compositionally biased region" description="Polar residues" evidence="11">
    <location>
        <begin position="827"/>
        <end position="846"/>
    </location>
</feature>
<dbReference type="PANTHER" id="PTHR13923:SF11">
    <property type="entry name" value="SECRETORY 31, ISOFORM D"/>
    <property type="match status" value="1"/>
</dbReference>
<feature type="repeat" description="WD" evidence="9">
    <location>
        <begin position="246"/>
        <end position="279"/>
    </location>
</feature>
<reference evidence="13" key="2">
    <citation type="submission" date="2022-10" db="EMBL/GenBank/DDBJ databases">
        <authorList>
            <consortium name="ENA_rothamsted_submissions"/>
            <consortium name="culmorum"/>
            <person name="King R."/>
        </authorList>
    </citation>
    <scope>NUCLEOTIDE SEQUENCE</scope>
</reference>
<keyword evidence="3" id="KW-0813">Transport</keyword>
<evidence type="ECO:0000256" key="5">
    <source>
        <dbReference type="ARBA" id="ARBA00022737"/>
    </source>
</evidence>
<proteinExistence type="inferred from homology"/>
<feature type="coiled-coil region" evidence="10">
    <location>
        <begin position="1139"/>
        <end position="1166"/>
    </location>
</feature>
<dbReference type="Pfam" id="PF12931">
    <property type="entry name" value="TPR_Sec16"/>
    <property type="match status" value="1"/>
</dbReference>
<keyword evidence="4 9" id="KW-0853">WD repeat</keyword>
<name>A0A9N9WCE2_9NEOP</name>
<dbReference type="GO" id="GO:0007029">
    <property type="term" value="P:endoplasmic reticulum organization"/>
    <property type="evidence" value="ECO:0007669"/>
    <property type="project" value="TreeGrafter"/>
</dbReference>
<dbReference type="InterPro" id="IPR036322">
    <property type="entry name" value="WD40_repeat_dom_sf"/>
</dbReference>
<dbReference type="InterPro" id="IPR015943">
    <property type="entry name" value="WD40/YVTN_repeat-like_dom_sf"/>
</dbReference>
<evidence type="ECO:0000259" key="12">
    <source>
        <dbReference type="Pfam" id="PF12931"/>
    </source>
</evidence>
<keyword evidence="6" id="KW-0256">Endoplasmic reticulum</keyword>
<feature type="compositionally biased region" description="Low complexity" evidence="11">
    <location>
        <begin position="847"/>
        <end position="857"/>
    </location>
</feature>
<evidence type="ECO:0000256" key="6">
    <source>
        <dbReference type="ARBA" id="ARBA00022824"/>
    </source>
</evidence>
<keyword evidence="5" id="KW-0677">Repeat</keyword>
<gene>
    <name evidence="13" type="ORF">DIATSA_LOCUS6736</name>
</gene>
<evidence type="ECO:0000256" key="2">
    <source>
        <dbReference type="ARBA" id="ARBA00009358"/>
    </source>
</evidence>
<feature type="domain" description="Sec16 Sec23-binding" evidence="12">
    <location>
        <begin position="570"/>
        <end position="697"/>
    </location>
</feature>
<keyword evidence="14" id="KW-1185">Reference proteome</keyword>